<dbReference type="Proteomes" id="UP000516173">
    <property type="component" value="Chromosome"/>
</dbReference>
<accession>A0A7G1KN12</accession>
<evidence type="ECO:0000313" key="2">
    <source>
        <dbReference type="Proteomes" id="UP000516173"/>
    </source>
</evidence>
<dbReference type="GeneID" id="80348706"/>
<dbReference type="EMBL" id="AP023396">
    <property type="protein sequence ID" value="BCK56460.1"/>
    <property type="molecule type" value="Genomic_DNA"/>
</dbReference>
<sequence>MTQPERQLHPVRSDAASAHVRDLTVRATRSGYRLVRAPRSPYEWRLLDVTDGAVRHAVPRLDDIEHWLNA</sequence>
<organism evidence="1 2">
    <name type="scientific">Nocardia wallacei</name>
    <dbReference type="NCBI Taxonomy" id="480035"/>
    <lineage>
        <taxon>Bacteria</taxon>
        <taxon>Bacillati</taxon>
        <taxon>Actinomycetota</taxon>
        <taxon>Actinomycetes</taxon>
        <taxon>Mycobacteriales</taxon>
        <taxon>Nocardiaceae</taxon>
        <taxon>Nocardia</taxon>
    </lineage>
</organism>
<reference evidence="1 2" key="1">
    <citation type="submission" date="2020-08" db="EMBL/GenBank/DDBJ databases">
        <title>Genome Sequencing of Nocardia wallacei strain FMUON74 and assembly.</title>
        <authorList>
            <person name="Toyokawa M."/>
            <person name="Uesaka K."/>
        </authorList>
    </citation>
    <scope>NUCLEOTIDE SEQUENCE [LARGE SCALE GENOMIC DNA]</scope>
    <source>
        <strain evidence="1 2">FMUON74</strain>
    </source>
</reference>
<gene>
    <name evidence="1" type="ORF">NWFMUON74_42320</name>
</gene>
<dbReference type="RefSeq" id="WP_187683526.1">
    <property type="nucleotide sequence ID" value="NZ_AP023396.1"/>
</dbReference>
<keyword evidence="2" id="KW-1185">Reference proteome</keyword>
<protein>
    <submittedName>
        <fullName evidence="1">Uncharacterized protein</fullName>
    </submittedName>
</protein>
<dbReference type="KEGG" id="nwl:NWFMUON74_42320"/>
<name>A0A7G1KN12_9NOCA</name>
<evidence type="ECO:0000313" key="1">
    <source>
        <dbReference type="EMBL" id="BCK56460.1"/>
    </source>
</evidence>
<dbReference type="AlphaFoldDB" id="A0A7G1KN12"/>
<proteinExistence type="predicted"/>